<evidence type="ECO:0000313" key="4">
    <source>
        <dbReference type="Proteomes" id="UP000807025"/>
    </source>
</evidence>
<comment type="caution">
    <text evidence="3">The sequence shown here is derived from an EMBL/GenBank/DDBJ whole genome shotgun (WGS) entry which is preliminary data.</text>
</comment>
<feature type="compositionally biased region" description="Polar residues" evidence="1">
    <location>
        <begin position="22"/>
        <end position="31"/>
    </location>
</feature>
<dbReference type="EMBL" id="MU154665">
    <property type="protein sequence ID" value="KAF9489618.1"/>
    <property type="molecule type" value="Genomic_DNA"/>
</dbReference>
<dbReference type="Proteomes" id="UP000807025">
    <property type="component" value="Unassembled WGS sequence"/>
</dbReference>
<dbReference type="InterPro" id="IPR014752">
    <property type="entry name" value="Arrestin-like_C"/>
</dbReference>
<dbReference type="AlphaFoldDB" id="A0A9P5ZK89"/>
<feature type="domain" description="Arrestin-like N-terminal" evidence="2">
    <location>
        <begin position="81"/>
        <end position="219"/>
    </location>
</feature>
<sequence length="469" mass="51536">MSEVTVAPPQYRRFSSVRLGQAPTTMTTQASPADLPPYSRRRRDTVSQMPRREPVAHTYQLVSGSKAWAVWKVVSSAKSSKSLPTFYEKETITGTLSLDVDRFESIQAIYVTVSTNTSDADEQAITGIDFQVTGRIITGAGSSDSYTFLNTSVPIWSKVAAGAKLQGSSTWPFSVPLPKTVSIPTSSGGSKLCPLPETFMERGMMASIQYDLTLRIARGKLRADSTLTTPFGYVPSSKPESPSMLRQLAYEEGCPTIPGPDVDPEGWRILPTVPVAGTLFNSRQLEARCNIAIAKPLCYTRGSVIPCTLTMDSLDVQALDLLATSKAIVVNLRRTVRYYNSPSPLNKSDVLWRELSEDVGRAVWWPSVRGRGDDYIRYLEGEIQLAKDLKPSASIAHFSVSYSVVICPFDSPGFISSTTEPLHSEPVEIATMYARGPKPRSYAPPSYSRSTPRNEEFYATMYGFPATLQ</sequence>
<organism evidence="3 4">
    <name type="scientific">Pleurotus eryngii</name>
    <name type="common">Boletus of the steppes</name>
    <dbReference type="NCBI Taxonomy" id="5323"/>
    <lineage>
        <taxon>Eukaryota</taxon>
        <taxon>Fungi</taxon>
        <taxon>Dikarya</taxon>
        <taxon>Basidiomycota</taxon>
        <taxon>Agaricomycotina</taxon>
        <taxon>Agaricomycetes</taxon>
        <taxon>Agaricomycetidae</taxon>
        <taxon>Agaricales</taxon>
        <taxon>Pleurotineae</taxon>
        <taxon>Pleurotaceae</taxon>
        <taxon>Pleurotus</taxon>
    </lineage>
</organism>
<evidence type="ECO:0000256" key="1">
    <source>
        <dbReference type="SAM" id="MobiDB-lite"/>
    </source>
</evidence>
<dbReference type="Gene3D" id="2.60.40.640">
    <property type="match status" value="1"/>
</dbReference>
<reference evidence="3" key="1">
    <citation type="submission" date="2020-11" db="EMBL/GenBank/DDBJ databases">
        <authorList>
            <consortium name="DOE Joint Genome Institute"/>
            <person name="Ahrendt S."/>
            <person name="Riley R."/>
            <person name="Andreopoulos W."/>
            <person name="Labutti K."/>
            <person name="Pangilinan J."/>
            <person name="Ruiz-Duenas F.J."/>
            <person name="Barrasa J.M."/>
            <person name="Sanchez-Garcia M."/>
            <person name="Camarero S."/>
            <person name="Miyauchi S."/>
            <person name="Serrano A."/>
            <person name="Linde D."/>
            <person name="Babiker R."/>
            <person name="Drula E."/>
            <person name="Ayuso-Fernandez I."/>
            <person name="Pacheco R."/>
            <person name="Padilla G."/>
            <person name="Ferreira P."/>
            <person name="Barriuso J."/>
            <person name="Kellner H."/>
            <person name="Castanera R."/>
            <person name="Alfaro M."/>
            <person name="Ramirez L."/>
            <person name="Pisabarro A.G."/>
            <person name="Kuo A."/>
            <person name="Tritt A."/>
            <person name="Lipzen A."/>
            <person name="He G."/>
            <person name="Yan M."/>
            <person name="Ng V."/>
            <person name="Cullen D."/>
            <person name="Martin F."/>
            <person name="Rosso M.-N."/>
            <person name="Henrissat B."/>
            <person name="Hibbett D."/>
            <person name="Martinez A.T."/>
            <person name="Grigoriev I.V."/>
        </authorList>
    </citation>
    <scope>NUCLEOTIDE SEQUENCE</scope>
    <source>
        <strain evidence="3">ATCC 90797</strain>
    </source>
</reference>
<name>A0A9P5ZK89_PLEER</name>
<dbReference type="Pfam" id="PF00339">
    <property type="entry name" value="Arrestin_N"/>
    <property type="match status" value="1"/>
</dbReference>
<feature type="region of interest" description="Disordered" evidence="1">
    <location>
        <begin position="17"/>
        <end position="50"/>
    </location>
</feature>
<evidence type="ECO:0000259" key="2">
    <source>
        <dbReference type="Pfam" id="PF00339"/>
    </source>
</evidence>
<accession>A0A9P5ZK89</accession>
<dbReference type="InterPro" id="IPR011021">
    <property type="entry name" value="Arrestin-like_N"/>
</dbReference>
<protein>
    <recommendedName>
        <fullName evidence="2">Arrestin-like N-terminal domain-containing protein</fullName>
    </recommendedName>
</protein>
<proteinExistence type="predicted"/>
<keyword evidence="4" id="KW-1185">Reference proteome</keyword>
<dbReference type="OrthoDB" id="3162660at2759"/>
<gene>
    <name evidence="3" type="ORF">BDN71DRAFT_1484747</name>
</gene>
<evidence type="ECO:0000313" key="3">
    <source>
        <dbReference type="EMBL" id="KAF9489618.1"/>
    </source>
</evidence>